<dbReference type="GeneID" id="34612541"/>
<feature type="domain" description="DUF4387" evidence="2">
    <location>
        <begin position="22"/>
        <end position="118"/>
    </location>
</feature>
<dbReference type="Gene3D" id="3.40.50.10540">
    <property type="entry name" value="Crotonobetainyl-coa:carnitine coa-transferase, domain 1"/>
    <property type="match status" value="1"/>
</dbReference>
<dbReference type="GO" id="GO:0003824">
    <property type="term" value="F:catalytic activity"/>
    <property type="evidence" value="ECO:0007669"/>
    <property type="project" value="InterPro"/>
</dbReference>
<dbReference type="PANTHER" id="PTHR48228:SF4">
    <property type="entry name" value="BLR3030 PROTEIN"/>
    <property type="match status" value="1"/>
</dbReference>
<keyword evidence="4" id="KW-1185">Reference proteome</keyword>
<evidence type="ECO:0000313" key="4">
    <source>
        <dbReference type="Proteomes" id="UP000184188"/>
    </source>
</evidence>
<dbReference type="OrthoDB" id="5863171at2759"/>
<accession>A0A1L9SLD3</accession>
<dbReference type="InterPro" id="IPR050509">
    <property type="entry name" value="CoA-transferase_III"/>
</dbReference>
<proteinExistence type="inferred from homology"/>
<evidence type="ECO:0000259" key="2">
    <source>
        <dbReference type="Pfam" id="PF14330"/>
    </source>
</evidence>
<dbReference type="PANTHER" id="PTHR48228">
    <property type="entry name" value="SUCCINYL-COA--D-CITRAMALATE COA-TRANSFERASE"/>
    <property type="match status" value="1"/>
</dbReference>
<dbReference type="InterPro" id="IPR003673">
    <property type="entry name" value="CoA-Trfase_fam_III"/>
</dbReference>
<gene>
    <name evidence="3" type="ORF">ASPZODRAFT_15436</name>
</gene>
<protein>
    <recommendedName>
        <fullName evidence="2">DUF4387 domain-containing protein</fullName>
    </recommendedName>
</protein>
<evidence type="ECO:0000256" key="1">
    <source>
        <dbReference type="ARBA" id="ARBA00008383"/>
    </source>
</evidence>
<name>A0A1L9SLD3_9EURO</name>
<dbReference type="SUPFAM" id="SSF89796">
    <property type="entry name" value="CoA-transferase family III (CaiB/BaiF)"/>
    <property type="match status" value="2"/>
</dbReference>
<dbReference type="Pfam" id="PF14330">
    <property type="entry name" value="DUF4387"/>
    <property type="match status" value="1"/>
</dbReference>
<dbReference type="InterPro" id="IPR023606">
    <property type="entry name" value="CoA-Trfase_III_dom_1_sf"/>
</dbReference>
<dbReference type="Pfam" id="PF02515">
    <property type="entry name" value="CoA_transf_3"/>
    <property type="match status" value="1"/>
</dbReference>
<organism evidence="3 4">
    <name type="scientific">Penicilliopsis zonata CBS 506.65</name>
    <dbReference type="NCBI Taxonomy" id="1073090"/>
    <lineage>
        <taxon>Eukaryota</taxon>
        <taxon>Fungi</taxon>
        <taxon>Dikarya</taxon>
        <taxon>Ascomycota</taxon>
        <taxon>Pezizomycotina</taxon>
        <taxon>Eurotiomycetes</taxon>
        <taxon>Eurotiomycetidae</taxon>
        <taxon>Eurotiales</taxon>
        <taxon>Aspergillaceae</taxon>
        <taxon>Penicilliopsis</taxon>
    </lineage>
</organism>
<dbReference type="STRING" id="1073090.A0A1L9SLD3"/>
<dbReference type="InterPro" id="IPR025496">
    <property type="entry name" value="DUF4387"/>
</dbReference>
<evidence type="ECO:0000313" key="3">
    <source>
        <dbReference type="EMBL" id="OJJ47988.1"/>
    </source>
</evidence>
<comment type="similarity">
    <text evidence="1">Belongs to the CoA-transferase III family.</text>
</comment>
<reference evidence="4" key="1">
    <citation type="journal article" date="2017" name="Genome Biol.">
        <title>Comparative genomics reveals high biological diversity and specific adaptations in the industrially and medically important fungal genus Aspergillus.</title>
        <authorList>
            <person name="de Vries R.P."/>
            <person name="Riley R."/>
            <person name="Wiebenga A."/>
            <person name="Aguilar-Osorio G."/>
            <person name="Amillis S."/>
            <person name="Uchima C.A."/>
            <person name="Anderluh G."/>
            <person name="Asadollahi M."/>
            <person name="Askin M."/>
            <person name="Barry K."/>
            <person name="Battaglia E."/>
            <person name="Bayram O."/>
            <person name="Benocci T."/>
            <person name="Braus-Stromeyer S.A."/>
            <person name="Caldana C."/>
            <person name="Canovas D."/>
            <person name="Cerqueira G.C."/>
            <person name="Chen F."/>
            <person name="Chen W."/>
            <person name="Choi C."/>
            <person name="Clum A."/>
            <person name="Dos Santos R.A."/>
            <person name="Damasio A.R."/>
            <person name="Diallinas G."/>
            <person name="Emri T."/>
            <person name="Fekete E."/>
            <person name="Flipphi M."/>
            <person name="Freyberg S."/>
            <person name="Gallo A."/>
            <person name="Gournas C."/>
            <person name="Habgood R."/>
            <person name="Hainaut M."/>
            <person name="Harispe M.L."/>
            <person name="Henrissat B."/>
            <person name="Hilden K.S."/>
            <person name="Hope R."/>
            <person name="Hossain A."/>
            <person name="Karabika E."/>
            <person name="Karaffa L."/>
            <person name="Karanyi Z."/>
            <person name="Krasevec N."/>
            <person name="Kuo A."/>
            <person name="Kusch H."/>
            <person name="LaButti K."/>
            <person name="Lagendijk E.L."/>
            <person name="Lapidus A."/>
            <person name="Levasseur A."/>
            <person name="Lindquist E."/>
            <person name="Lipzen A."/>
            <person name="Logrieco A.F."/>
            <person name="MacCabe A."/>
            <person name="Maekelae M.R."/>
            <person name="Malavazi I."/>
            <person name="Melin P."/>
            <person name="Meyer V."/>
            <person name="Mielnichuk N."/>
            <person name="Miskei M."/>
            <person name="Molnar A.P."/>
            <person name="Mule G."/>
            <person name="Ngan C.Y."/>
            <person name="Orejas M."/>
            <person name="Orosz E."/>
            <person name="Ouedraogo J.P."/>
            <person name="Overkamp K.M."/>
            <person name="Park H.-S."/>
            <person name="Perrone G."/>
            <person name="Piumi F."/>
            <person name="Punt P.J."/>
            <person name="Ram A.F."/>
            <person name="Ramon A."/>
            <person name="Rauscher S."/>
            <person name="Record E."/>
            <person name="Riano-Pachon D.M."/>
            <person name="Robert V."/>
            <person name="Roehrig J."/>
            <person name="Ruller R."/>
            <person name="Salamov A."/>
            <person name="Salih N.S."/>
            <person name="Samson R.A."/>
            <person name="Sandor E."/>
            <person name="Sanguinetti M."/>
            <person name="Schuetze T."/>
            <person name="Sepcic K."/>
            <person name="Shelest E."/>
            <person name="Sherlock G."/>
            <person name="Sophianopoulou V."/>
            <person name="Squina F.M."/>
            <person name="Sun H."/>
            <person name="Susca A."/>
            <person name="Todd R.B."/>
            <person name="Tsang A."/>
            <person name="Unkles S.E."/>
            <person name="van de Wiele N."/>
            <person name="van Rossen-Uffink D."/>
            <person name="Oliveira J.V."/>
            <person name="Vesth T.C."/>
            <person name="Visser J."/>
            <person name="Yu J.-H."/>
            <person name="Zhou M."/>
            <person name="Andersen M.R."/>
            <person name="Archer D.B."/>
            <person name="Baker S.E."/>
            <person name="Benoit I."/>
            <person name="Brakhage A.A."/>
            <person name="Braus G.H."/>
            <person name="Fischer R."/>
            <person name="Frisvad J.C."/>
            <person name="Goldman G.H."/>
            <person name="Houbraken J."/>
            <person name="Oakley B."/>
            <person name="Pocsi I."/>
            <person name="Scazzocchio C."/>
            <person name="Seiboth B."/>
            <person name="vanKuyk P.A."/>
            <person name="Wortman J."/>
            <person name="Dyer P.S."/>
            <person name="Grigoriev I.V."/>
        </authorList>
    </citation>
    <scope>NUCLEOTIDE SEQUENCE [LARGE SCALE GENOMIC DNA]</scope>
    <source>
        <strain evidence="4">CBS 506.65</strain>
    </source>
</reference>
<dbReference type="AlphaFoldDB" id="A0A1L9SLD3"/>
<dbReference type="Proteomes" id="UP000184188">
    <property type="component" value="Unassembled WGS sequence"/>
</dbReference>
<dbReference type="VEuPathDB" id="FungiDB:ASPZODRAFT_15436"/>
<dbReference type="RefSeq" id="XP_022582498.1">
    <property type="nucleotide sequence ID" value="XM_022726077.1"/>
</dbReference>
<dbReference type="EMBL" id="KV878340">
    <property type="protein sequence ID" value="OJJ47988.1"/>
    <property type="molecule type" value="Genomic_DNA"/>
</dbReference>
<sequence length="624" mass="67391">MGKETLEPLKKLKPVPAGECEMVDIAKVIRSKNSSPSELTLDIVFDEREAYERVKNAGILTNERLMNLYHLKPGDIIVNMFLEPALAWKCTLRRPWEQGTVGERDTMGTQQHAPLLTLKVPAASSSSSLKHKLAPATPDRSGFSTADSVQYIWETLGLPSASLQSLQLPDADKLALPSSFKIGHLAQASIGLSALLAAQIHTLRQQKTTRPPSVTVPLRHAAIEFKSERLYTLDGQPPPSSWGSIGGLHKTSDGYVRLHDSFPNHRNGAKALLGCISEASRAAVGEAIAPWRSVDLETTAFDSKLVISALRSYEQWDKLPQARAIADLPIQLRKIGESPVSLPTGLRGGPADKCLRGLRVLELSRVIAAPVAGKTLASHGADVLWVTSPSLPNQPSLDREFGRGKRTIQLDLNTDPDMAELNRLLDGADVFLQGFRPGSLASRGLSPEALAKKFSSRGIICANMSAYGPNGPWSQRRGFDSLVQTCSGMNVSEAEHFGAGEAARPTPCQALDHAGGYFLAAGITAALYKQATEGGSWQVDVSLAGVMKYLRSLGQYEGRSGFETTDYECVRDVPSENLETRETGFGVMTAVRHSASIEGVAVGWDIMPKPLGSDEKSHNVTPHV</sequence>